<dbReference type="Gene3D" id="3.90.1200.10">
    <property type="match status" value="1"/>
</dbReference>
<protein>
    <submittedName>
        <fullName evidence="2">Putative juvenile hormone-inducible protein</fullName>
    </submittedName>
</protein>
<dbReference type="AlphaFoldDB" id="A0A1B0C9W6"/>
<dbReference type="PANTHER" id="PTHR11012">
    <property type="entry name" value="PROTEIN KINASE-LIKE DOMAIN-CONTAINING"/>
    <property type="match status" value="1"/>
</dbReference>
<keyword evidence="4" id="KW-1185">Reference proteome</keyword>
<dbReference type="Proteomes" id="UP000092461">
    <property type="component" value="Unassembled WGS sequence"/>
</dbReference>
<evidence type="ECO:0000313" key="3">
    <source>
        <dbReference type="EnsemblMetazoa" id="LLOJ000738-PA"/>
    </source>
</evidence>
<dbReference type="EMBL" id="AJWK01002943">
    <property type="status" value="NOT_ANNOTATED_CDS"/>
    <property type="molecule type" value="Genomic_DNA"/>
</dbReference>
<dbReference type="SUPFAM" id="SSF56112">
    <property type="entry name" value="Protein kinase-like (PK-like)"/>
    <property type="match status" value="1"/>
</dbReference>
<evidence type="ECO:0000313" key="2">
    <source>
        <dbReference type="EMBL" id="MBC1173723.1"/>
    </source>
</evidence>
<dbReference type="VEuPathDB" id="VectorBase:LLONM1_008364"/>
<reference evidence="3" key="3">
    <citation type="submission" date="2020-05" db="UniProtKB">
        <authorList>
            <consortium name="EnsemblMetazoa"/>
        </authorList>
    </citation>
    <scope>IDENTIFICATION</scope>
    <source>
        <strain evidence="3">Jacobina</strain>
    </source>
</reference>
<dbReference type="InterPro" id="IPR004119">
    <property type="entry name" value="EcKL"/>
</dbReference>
<name>A0A1B0C9W6_LUTLO</name>
<evidence type="ECO:0000313" key="4">
    <source>
        <dbReference type="Proteomes" id="UP000092461"/>
    </source>
</evidence>
<dbReference type="VEuPathDB" id="VectorBase:LLOJ000738"/>
<feature type="domain" description="CHK kinase-like" evidence="1">
    <location>
        <begin position="144"/>
        <end position="335"/>
    </location>
</feature>
<organism evidence="3 4">
    <name type="scientific">Lutzomyia longipalpis</name>
    <name type="common">Sand fly</name>
    <dbReference type="NCBI Taxonomy" id="7200"/>
    <lineage>
        <taxon>Eukaryota</taxon>
        <taxon>Metazoa</taxon>
        <taxon>Ecdysozoa</taxon>
        <taxon>Arthropoda</taxon>
        <taxon>Hexapoda</taxon>
        <taxon>Insecta</taxon>
        <taxon>Pterygota</taxon>
        <taxon>Neoptera</taxon>
        <taxon>Endopterygota</taxon>
        <taxon>Diptera</taxon>
        <taxon>Nematocera</taxon>
        <taxon>Psychodoidea</taxon>
        <taxon>Psychodidae</taxon>
        <taxon>Lutzomyia</taxon>
        <taxon>Lutzomyia</taxon>
    </lineage>
</organism>
<dbReference type="Pfam" id="PF02958">
    <property type="entry name" value="EcKL"/>
    <property type="match status" value="1"/>
</dbReference>
<sequence>MVSVTEILELPNYVKVSIERIGQDMGLVNPKWKAMKGSQNGDNFSSEVYRVIIVSEDGIIPEDFSINRAISQKEVHLIVKVAPQSPMRRAIYKSALYFAREKYSYEVILPRFSEFEKQYLSNDEKFHNYAHMVMVSLTDQEEFLIMNDLKREGFWNPKRSTPLNLHQCRLVMTTMAKFHAISYAFKDQHPNEFYELASQLTETMFAEPIGEEMKQFLAKKIEYGLGTLRYSDDTKFRKHLEQFGKEYAENMISCVHVKEYGAICHGDSWISNLIFRFKNNVEDEVKLLDWQLSRHTTPVLDLSYFIFCCTDEKLRIHLPELLNEYYDLLICRINKLGSKGSDLYPKNVFEDHCKNYMKYGLGLALMTLHSITCEPSQIPDVGEYLDSMDFAKIDQIGDELIKNPAYIKRMSGVIRDSVRFGYI</sequence>
<dbReference type="PANTHER" id="PTHR11012:SF54">
    <property type="entry name" value="CHK KINASE-LIKE DOMAIN-CONTAINING PROTEIN"/>
    <property type="match status" value="1"/>
</dbReference>
<accession>A0A1B0C9W6</accession>
<evidence type="ECO:0000259" key="1">
    <source>
        <dbReference type="SMART" id="SM00587"/>
    </source>
</evidence>
<dbReference type="InterPro" id="IPR011009">
    <property type="entry name" value="Kinase-like_dom_sf"/>
</dbReference>
<dbReference type="InterPro" id="IPR015897">
    <property type="entry name" value="CHK_kinase-like"/>
</dbReference>
<dbReference type="SMART" id="SM00587">
    <property type="entry name" value="CHK"/>
    <property type="match status" value="1"/>
</dbReference>
<dbReference type="EMBL" id="GITU01005020">
    <property type="protein sequence ID" value="MBC1173723.1"/>
    <property type="molecule type" value="Transcribed_RNA"/>
</dbReference>
<reference evidence="2" key="2">
    <citation type="journal article" date="2020" name="BMC">
        <title>Leishmania infection induces a limited differential gene expression in the sand fly midgut.</title>
        <authorList>
            <person name="Coutinho-Abreu I.V."/>
            <person name="Serafim T.D."/>
            <person name="Meneses C."/>
            <person name="Kamhawi S."/>
            <person name="Oliveira F."/>
            <person name="Valenzuela J.G."/>
        </authorList>
    </citation>
    <scope>NUCLEOTIDE SEQUENCE</scope>
    <source>
        <strain evidence="2">Jacobina</strain>
        <tissue evidence="2">Midgut</tissue>
    </source>
</reference>
<proteinExistence type="predicted"/>
<dbReference type="EnsemblMetazoa" id="LLOJ000738-RA">
    <property type="protein sequence ID" value="LLOJ000738-PA"/>
    <property type="gene ID" value="LLOJ000738"/>
</dbReference>
<reference evidence="4" key="1">
    <citation type="submission" date="2012-05" db="EMBL/GenBank/DDBJ databases">
        <title>Whole Genome Assembly of Lutzomyia longipalpis.</title>
        <authorList>
            <person name="Richards S."/>
            <person name="Qu C."/>
            <person name="Dillon R."/>
            <person name="Worley K."/>
            <person name="Scherer S."/>
            <person name="Batterton M."/>
            <person name="Taylor A."/>
            <person name="Hawes A."/>
            <person name="Hernandez B."/>
            <person name="Kovar C."/>
            <person name="Mandapat C."/>
            <person name="Pham C."/>
            <person name="Qu C."/>
            <person name="Jing C."/>
            <person name="Bess C."/>
            <person name="Bandaranaike D."/>
            <person name="Ngo D."/>
            <person name="Ongeri F."/>
            <person name="Arias F."/>
            <person name="Lara F."/>
            <person name="Weissenberger G."/>
            <person name="Kamau G."/>
            <person name="Han H."/>
            <person name="Shen H."/>
            <person name="Dinh H."/>
            <person name="Khalil I."/>
            <person name="Jones J."/>
            <person name="Shafer J."/>
            <person name="Jayaseelan J."/>
            <person name="Quiroz J."/>
            <person name="Blankenburg K."/>
            <person name="Nguyen L."/>
            <person name="Jackson L."/>
            <person name="Francisco L."/>
            <person name="Tang L.-Y."/>
            <person name="Pu L.-L."/>
            <person name="Perales L."/>
            <person name="Lorensuhewa L."/>
            <person name="Munidasa M."/>
            <person name="Coyle M."/>
            <person name="Taylor M."/>
            <person name="Puazo M."/>
            <person name="Firestine M."/>
            <person name="Scheel M."/>
            <person name="Javaid M."/>
            <person name="Wang M."/>
            <person name="Li M."/>
            <person name="Tabassum N."/>
            <person name="Saada N."/>
            <person name="Osuji N."/>
            <person name="Aqrawi P."/>
            <person name="Fu Q."/>
            <person name="Thornton R."/>
            <person name="Raj R."/>
            <person name="Goodspeed R."/>
            <person name="Mata R."/>
            <person name="Najjar R."/>
            <person name="Gubbala S."/>
            <person name="Lee S."/>
            <person name="Denson S."/>
            <person name="Patil S."/>
            <person name="Macmil S."/>
            <person name="Qi S."/>
            <person name="Matskevitch T."/>
            <person name="Palculict T."/>
            <person name="Mathew T."/>
            <person name="Vee V."/>
            <person name="Velamala V."/>
            <person name="Korchina V."/>
            <person name="Cai W."/>
            <person name="Liu W."/>
            <person name="Dai W."/>
            <person name="Zou X."/>
            <person name="Zhu Y."/>
            <person name="Zhang Y."/>
            <person name="Wu Y.-Q."/>
            <person name="Xin Y."/>
            <person name="Nazarath L."/>
            <person name="Kovar C."/>
            <person name="Han Y."/>
            <person name="Muzny D."/>
            <person name="Gibbs R."/>
        </authorList>
    </citation>
    <scope>NUCLEOTIDE SEQUENCE [LARGE SCALE GENOMIC DNA]</scope>
    <source>
        <strain evidence="4">Jacobina</strain>
    </source>
</reference>